<protein>
    <submittedName>
        <fullName evidence="2">YD repeat protein</fullName>
    </submittedName>
</protein>
<reference evidence="2 3" key="1">
    <citation type="submission" date="2015-09" db="EMBL/GenBank/DDBJ databases">
        <authorList>
            <consortium name="Pathogen Informatics"/>
        </authorList>
    </citation>
    <scope>NUCLEOTIDE SEQUENCE [LARGE SCALE GENOMIC DNA]</scope>
    <source>
        <strain evidence="2 3">2789STDY5834899</strain>
    </source>
</reference>
<organism evidence="2 3">
    <name type="scientific">Bacteroides thetaiotaomicron</name>
    <dbReference type="NCBI Taxonomy" id="818"/>
    <lineage>
        <taxon>Bacteria</taxon>
        <taxon>Pseudomonadati</taxon>
        <taxon>Bacteroidota</taxon>
        <taxon>Bacteroidia</taxon>
        <taxon>Bacteroidales</taxon>
        <taxon>Bacteroidaceae</taxon>
        <taxon>Bacteroides</taxon>
    </lineage>
</organism>
<feature type="chain" id="PRO_5008026241" evidence="1">
    <location>
        <begin position="21"/>
        <end position="1213"/>
    </location>
</feature>
<feature type="signal peptide" evidence="1">
    <location>
        <begin position="1"/>
        <end position="20"/>
    </location>
</feature>
<proteinExistence type="predicted"/>
<dbReference type="AlphaFoldDB" id="A0A174KLN9"/>
<keyword evidence="1" id="KW-0732">Signal</keyword>
<dbReference type="Gene3D" id="2.180.10.10">
    <property type="entry name" value="RHS repeat-associated core"/>
    <property type="match status" value="1"/>
</dbReference>
<name>A0A174KLN9_BACT4</name>
<dbReference type="InterPro" id="IPR006530">
    <property type="entry name" value="YD"/>
</dbReference>
<dbReference type="RefSeq" id="WP_253282048.1">
    <property type="nucleotide sequence ID" value="NZ_CZAP01000003.1"/>
</dbReference>
<accession>A0A174KLN9</accession>
<gene>
    <name evidence="2" type="ORF">ERS852511_01194</name>
</gene>
<evidence type="ECO:0000313" key="3">
    <source>
        <dbReference type="Proteomes" id="UP000095576"/>
    </source>
</evidence>
<evidence type="ECO:0000313" key="2">
    <source>
        <dbReference type="EMBL" id="CUP12892.1"/>
    </source>
</evidence>
<dbReference type="NCBIfam" id="TIGR01643">
    <property type="entry name" value="YD_repeat_2x"/>
    <property type="match status" value="1"/>
</dbReference>
<evidence type="ECO:0000256" key="1">
    <source>
        <dbReference type="SAM" id="SignalP"/>
    </source>
</evidence>
<sequence length="1213" mass="138368">MKEKLYTLLFFLLVTISGKAQDFNPGPEAQNLTERKNVTVDYATGLFHYTVPLYQLKSGDYELPISLDYIAKGVKVSDPEGLIGKNWTLNVGGIVTRTMRGGFADEKSGYGYLWTENAVTPLEQDARTVGLRKRDGESDIFTVVFNGKKVDFIIRMNEKRQIYALPLGQTDVRIECEGTSTEITGWTITDNNGDRYIYRQREICADVEYVDVSTSNAISDSGYTSAWHLTRILPYNGAPIDFCYKGDVMDLDFGNLSLDSIHTMKIYDSYKMIYHYGQSVKEQPFDFDQYKSRFYSAIEVAQNYLNMCSLLLDFKNVDSKIKDFERYSRINIQPLQSEYIKTNNRIVGVLSNISKMNGVSKELGESLRGFAAYCKRIGGFNADMAGSYLEEAADYIYACLSEVKYVKTKEIWGGKSYKVHSPLLNRIVFPEYIVKFAYFSSSSSLSAISLYNRNMELISSVSSTGGALARGLAFCDKNGKKTSGIEFNYYEKSDFPVWKETGVDLWGYPYAEDEDEECTDYEIYATLNSLKNIVLSDGGKIEVKYERNYGRKGIVGGIRLKSLVFSNELNGRSDTISYGYPRVGVSVYKPLSNVVSISYPECTDWIEYSRVIQEGYPVINMGNNGLYYSCVTETISGRGSTVYSYQVSPPTSVNESDYPYWENGLLREKAVYDTNGEMLKKIQYIYETDVNYEDKLPQMQPSDFYLDGKSLESFYRNQGTSYLTGKEIYEYNIKPRLSPTNTDKFYNLQYGWRTALKEEVEYRSDENIPYSRTKYYYDNPMSMYPTCVIRIGSDGIERTEVLKRAMDMADTADSVFVMMKEANFLSPVVKSLILVDEKLVHETVCRYQVDRESKIGFIAPVEVLTYVPDMPEAYAQSVVDTILFSHGESNYTTEASYRYASKMWVETNGRTERKSRVYDSYGKLLLECDVIGTTASDKYKGVGKAIDEADLKFAINYLRKQQRTFASGIEVLKEEVDNQHFLRFLNSQDHSFIASFAEEIVKSKPDLSQARYYYEHIVCYDLFNVFKQEYERMIGLYPKFEILRQFISAMEAMMQFDGLSLFDYLYGLYGEVDKYKFAYLPKLTPASGMKNLRLYILDGNATASGSITHAGSEVPYTVESVSSSKLKIYDIDLSKYTDITSVTANTQGSYMALVPEGANFKATSYNPDGTVYARFDQSGNVEYYTYDAAGRVVRVEDQYGNILKTYEYNKLNN</sequence>
<dbReference type="EMBL" id="CZAP01000003">
    <property type="protein sequence ID" value="CUP12892.1"/>
    <property type="molecule type" value="Genomic_DNA"/>
</dbReference>
<dbReference type="Proteomes" id="UP000095576">
    <property type="component" value="Unassembled WGS sequence"/>
</dbReference>